<keyword evidence="3" id="KW-0830">Ubiquinone</keyword>
<dbReference type="InterPro" id="IPR013216">
    <property type="entry name" value="Methyltransf_11"/>
</dbReference>
<proteinExistence type="predicted"/>
<keyword evidence="3" id="KW-0489">Methyltransferase</keyword>
<keyword evidence="3" id="KW-0808">Transferase</keyword>
<dbReference type="EMBL" id="JACHLY010000001">
    <property type="protein sequence ID" value="MBB5999811.1"/>
    <property type="molecule type" value="Genomic_DNA"/>
</dbReference>
<evidence type="ECO:0000259" key="2">
    <source>
        <dbReference type="Pfam" id="PF08241"/>
    </source>
</evidence>
<accession>A0A841EK67</accession>
<dbReference type="AlphaFoldDB" id="A0A841EK67"/>
<dbReference type="GO" id="GO:0008757">
    <property type="term" value="F:S-adenosylmethionine-dependent methyltransferase activity"/>
    <property type="evidence" value="ECO:0007669"/>
    <property type="project" value="InterPro"/>
</dbReference>
<feature type="domain" description="Methyltransferase type 11" evidence="2">
    <location>
        <begin position="54"/>
        <end position="141"/>
    </location>
</feature>
<dbReference type="Pfam" id="PF08241">
    <property type="entry name" value="Methyltransf_11"/>
    <property type="match status" value="1"/>
</dbReference>
<evidence type="ECO:0000313" key="3">
    <source>
        <dbReference type="EMBL" id="MBB5999811.1"/>
    </source>
</evidence>
<name>A0A841EK67_9ACTN</name>
<reference evidence="3 4" key="1">
    <citation type="submission" date="2020-08" db="EMBL/GenBank/DDBJ databases">
        <title>Sequencing the genomes of 1000 actinobacteria strains.</title>
        <authorList>
            <person name="Klenk H.-P."/>
        </authorList>
    </citation>
    <scope>NUCLEOTIDE SEQUENCE [LARGE SCALE GENOMIC DNA]</scope>
    <source>
        <strain evidence="3 4">DSM 44593</strain>
    </source>
</reference>
<dbReference type="Proteomes" id="UP000578077">
    <property type="component" value="Unassembled WGS sequence"/>
</dbReference>
<dbReference type="CDD" id="cd02440">
    <property type="entry name" value="AdoMet_MTases"/>
    <property type="match status" value="1"/>
</dbReference>
<gene>
    <name evidence="3" type="ORF">HNR25_003562</name>
</gene>
<evidence type="ECO:0000313" key="4">
    <source>
        <dbReference type="Proteomes" id="UP000578077"/>
    </source>
</evidence>
<sequence length="271" mass="28266">MNADRIRATTDRLPADRDSRGAAARPTLYDLQRPSHDLPALVAGTLSDVHRTVLDLGCGDGTHLARLRSERPAATVVGVDAEPGRLEDLPPPVLCAAAAQLPVTTESVDAVLALHALYHLPDIDAALAEAARVLKPGGVLVASTNAADDKRELDDLFQAAAADVLGTAEGPRPVHLSDRFPLETAAAQIEEHFADVSVRELTGTITAGDPAPVLEHLGSYRVWAAQTGVPFDAAVNRARERLEAAIAAEGAFTVTTRQGVVRAADPGGTGG</sequence>
<feature type="compositionally biased region" description="Basic and acidic residues" evidence="1">
    <location>
        <begin position="1"/>
        <end position="20"/>
    </location>
</feature>
<dbReference type="SUPFAM" id="SSF53335">
    <property type="entry name" value="S-adenosyl-L-methionine-dependent methyltransferases"/>
    <property type="match status" value="1"/>
</dbReference>
<comment type="caution">
    <text evidence="3">The sequence shown here is derived from an EMBL/GenBank/DDBJ whole genome shotgun (WGS) entry which is preliminary data.</text>
</comment>
<dbReference type="PANTHER" id="PTHR43591">
    <property type="entry name" value="METHYLTRANSFERASE"/>
    <property type="match status" value="1"/>
</dbReference>
<evidence type="ECO:0000256" key="1">
    <source>
        <dbReference type="SAM" id="MobiDB-lite"/>
    </source>
</evidence>
<dbReference type="Gene3D" id="3.40.50.150">
    <property type="entry name" value="Vaccinia Virus protein VP39"/>
    <property type="match status" value="1"/>
</dbReference>
<protein>
    <submittedName>
        <fullName evidence="3">Ubiquinone/menaquinone biosynthesis C-methylase UbiE</fullName>
    </submittedName>
</protein>
<dbReference type="GO" id="GO:0032259">
    <property type="term" value="P:methylation"/>
    <property type="evidence" value="ECO:0007669"/>
    <property type="project" value="UniProtKB-KW"/>
</dbReference>
<dbReference type="PANTHER" id="PTHR43591:SF24">
    <property type="entry name" value="2-METHOXY-6-POLYPRENYL-1,4-BENZOQUINOL METHYLASE, MITOCHONDRIAL"/>
    <property type="match status" value="1"/>
</dbReference>
<organism evidence="3 4">
    <name type="scientific">Streptomonospora salina</name>
    <dbReference type="NCBI Taxonomy" id="104205"/>
    <lineage>
        <taxon>Bacteria</taxon>
        <taxon>Bacillati</taxon>
        <taxon>Actinomycetota</taxon>
        <taxon>Actinomycetes</taxon>
        <taxon>Streptosporangiales</taxon>
        <taxon>Nocardiopsidaceae</taxon>
        <taxon>Streptomonospora</taxon>
    </lineage>
</organism>
<dbReference type="InterPro" id="IPR029063">
    <property type="entry name" value="SAM-dependent_MTases_sf"/>
</dbReference>
<feature type="region of interest" description="Disordered" evidence="1">
    <location>
        <begin position="1"/>
        <end position="23"/>
    </location>
</feature>
<keyword evidence="4" id="KW-1185">Reference proteome</keyword>
<dbReference type="RefSeq" id="WP_221457674.1">
    <property type="nucleotide sequence ID" value="NZ_BAABKT010000039.1"/>
</dbReference>